<evidence type="ECO:0000256" key="1">
    <source>
        <dbReference type="ARBA" id="ARBA00001923"/>
    </source>
</evidence>
<name>A0A8S1JXJ1_PARPR</name>
<evidence type="ECO:0000313" key="13">
    <source>
        <dbReference type="Proteomes" id="UP000688137"/>
    </source>
</evidence>
<proteinExistence type="predicted"/>
<dbReference type="Pfam" id="PF00112">
    <property type="entry name" value="Peptidase_C1"/>
    <property type="match status" value="1"/>
</dbReference>
<keyword evidence="13" id="KW-1185">Reference proteome</keyword>
<evidence type="ECO:0000256" key="2">
    <source>
        <dbReference type="ARBA" id="ARBA00011610"/>
    </source>
</evidence>
<evidence type="ECO:0000256" key="5">
    <source>
        <dbReference type="ARBA" id="ARBA00029762"/>
    </source>
</evidence>
<comment type="cofactor">
    <cofactor evidence="1">
        <name>chloride</name>
        <dbReference type="ChEBI" id="CHEBI:17996"/>
    </cofactor>
</comment>
<dbReference type="OMA" id="ESMAVGI"/>
<dbReference type="InterPro" id="IPR013128">
    <property type="entry name" value="Peptidase_C1A"/>
</dbReference>
<organism evidence="12 13">
    <name type="scientific">Paramecium primaurelia</name>
    <dbReference type="NCBI Taxonomy" id="5886"/>
    <lineage>
        <taxon>Eukaryota</taxon>
        <taxon>Sar</taxon>
        <taxon>Alveolata</taxon>
        <taxon>Ciliophora</taxon>
        <taxon>Intramacronucleata</taxon>
        <taxon>Oligohymenophorea</taxon>
        <taxon>Peniculida</taxon>
        <taxon>Parameciidae</taxon>
        <taxon>Paramecium</taxon>
    </lineage>
</organism>
<evidence type="ECO:0000256" key="6">
    <source>
        <dbReference type="ARBA" id="ARBA00029779"/>
    </source>
</evidence>
<dbReference type="FunFam" id="2.40.128.80:FF:000003">
    <property type="entry name" value="Cathepsin C"/>
    <property type="match status" value="1"/>
</dbReference>
<dbReference type="PROSITE" id="PS00139">
    <property type="entry name" value="THIOL_PROTEASE_CYS"/>
    <property type="match status" value="1"/>
</dbReference>
<comment type="subunit">
    <text evidence="2">Tetramer of heterotrimers consisting of exclusion domain, heavy- and light chains.</text>
</comment>
<protein>
    <recommendedName>
        <fullName evidence="3">Dipeptidyl peptidase 1</fullName>
    </recommendedName>
    <alternativeName>
        <fullName evidence="6">Cathepsin C</fullName>
    </alternativeName>
    <alternativeName>
        <fullName evidence="5">Cathepsin J</fullName>
    </alternativeName>
    <alternativeName>
        <fullName evidence="8">Dipeptidyl peptidase I</fullName>
    </alternativeName>
    <alternativeName>
        <fullName evidence="7">Dipeptidyl transferase</fullName>
    </alternativeName>
</protein>
<dbReference type="Proteomes" id="UP000688137">
    <property type="component" value="Unassembled WGS sequence"/>
</dbReference>
<dbReference type="PANTHER" id="PTHR12411">
    <property type="entry name" value="CYSTEINE PROTEASE FAMILY C1-RELATED"/>
    <property type="match status" value="1"/>
</dbReference>
<evidence type="ECO:0000256" key="9">
    <source>
        <dbReference type="ARBA" id="ARBA00045556"/>
    </source>
</evidence>
<dbReference type="AlphaFoldDB" id="A0A8S1JXJ1"/>
<dbReference type="SMART" id="SM00645">
    <property type="entry name" value="Pept_C1"/>
    <property type="match status" value="1"/>
</dbReference>
<evidence type="ECO:0000256" key="3">
    <source>
        <dbReference type="ARBA" id="ARBA00014709"/>
    </source>
</evidence>
<dbReference type="EMBL" id="CAJJDM010000009">
    <property type="protein sequence ID" value="CAD8047724.1"/>
    <property type="molecule type" value="Genomic_DNA"/>
</dbReference>
<sequence length="500" mass="57275">MNQLILLCILTISLVQADLPVHCLKHQITGKWKMEVGQTKLKGMGAVPCGHHVPDSQESSYQAGWDEFKAVETFEVNLSNDYSVQDKDRKTSGSWTMVYDEGFEVEHNGVKYLAFSKYAPNGSDYKSYCGETLIGWYNNLKTGEKGCYRAKKADGEIEATDSYQLISVVQPEFIQKSTRHGDRVKLHKNFNNHKEAVEKLNSIPKTWKAKAYDHFEGISMMELNKMAGRRKHYQGKTIKKASFTQIKSGDVSGLPKQFSLEQYLDPPRQQKQCGSCYAISTMEMLSARLKMKGEQVTLSPQYSVDCNYFNQGCDGGYPFLVEKFASEQYLVTEEQYPYKGDVGTCKKIDFSQQQKVYGAKNYRYIGGGYGLSNERDIMMELYTNGPVIMNFEPSYDFMYYESGIYHSVAEHDWSTQDRPEWEKVDHSVLCFGWGEENGVKFWLLQNSWGSQWGENGNFRMKRGVDESAIESMAEAADPVIYSRSNSEFIEMKKEQNLRKQ</sequence>
<keyword evidence="10" id="KW-0732">Signal</keyword>
<keyword evidence="4" id="KW-0865">Zymogen</keyword>
<comment type="function">
    <text evidence="9">Thiol protease. Has dipeptidylpeptidase activity. Active against a broad range of dipeptide substrates composed of both polar and hydrophobic amino acids. Proline cannot occupy the P1 position and arginine cannot occupy the P2 position of the substrate. Can act as both an exopeptidase and endopeptidase. Activates serine proteases such as elastase, cathepsin G and granzymes A and B.</text>
</comment>
<dbReference type="InterPro" id="IPR000169">
    <property type="entry name" value="Pept_cys_AS"/>
</dbReference>
<reference evidence="12" key="1">
    <citation type="submission" date="2021-01" db="EMBL/GenBank/DDBJ databases">
        <authorList>
            <consortium name="Genoscope - CEA"/>
            <person name="William W."/>
        </authorList>
    </citation>
    <scope>NUCLEOTIDE SEQUENCE</scope>
</reference>
<dbReference type="GO" id="GO:0008234">
    <property type="term" value="F:cysteine-type peptidase activity"/>
    <property type="evidence" value="ECO:0007669"/>
    <property type="project" value="InterPro"/>
</dbReference>
<dbReference type="Pfam" id="PF08773">
    <property type="entry name" value="CathepsinC_exc"/>
    <property type="match status" value="1"/>
</dbReference>
<feature type="signal peptide" evidence="10">
    <location>
        <begin position="1"/>
        <end position="17"/>
    </location>
</feature>
<dbReference type="InterPro" id="IPR000668">
    <property type="entry name" value="Peptidase_C1A_C"/>
</dbReference>
<feature type="domain" description="Peptidase C1A papain C-terminal" evidence="11">
    <location>
        <begin position="254"/>
        <end position="477"/>
    </location>
</feature>
<dbReference type="FunFam" id="3.90.70.10:FF:000257">
    <property type="entry name" value="Uncharacterized protein"/>
    <property type="match status" value="1"/>
</dbReference>
<evidence type="ECO:0000313" key="12">
    <source>
        <dbReference type="EMBL" id="CAD8047724.1"/>
    </source>
</evidence>
<evidence type="ECO:0000256" key="4">
    <source>
        <dbReference type="ARBA" id="ARBA00023145"/>
    </source>
</evidence>
<evidence type="ECO:0000259" key="11">
    <source>
        <dbReference type="SMART" id="SM00645"/>
    </source>
</evidence>
<evidence type="ECO:0000256" key="10">
    <source>
        <dbReference type="SAM" id="SignalP"/>
    </source>
</evidence>
<evidence type="ECO:0000256" key="8">
    <source>
        <dbReference type="ARBA" id="ARBA00032961"/>
    </source>
</evidence>
<gene>
    <name evidence="12" type="ORF">PPRIM_AZ9-3.1.T0120037</name>
</gene>
<dbReference type="GO" id="GO:0006508">
    <property type="term" value="P:proteolysis"/>
    <property type="evidence" value="ECO:0007669"/>
    <property type="project" value="InterPro"/>
</dbReference>
<evidence type="ECO:0000256" key="7">
    <source>
        <dbReference type="ARBA" id="ARBA00030778"/>
    </source>
</evidence>
<comment type="caution">
    <text evidence="12">The sequence shown here is derived from an EMBL/GenBank/DDBJ whole genome shotgun (WGS) entry which is preliminary data.</text>
</comment>
<dbReference type="InterPro" id="IPR014882">
    <property type="entry name" value="CathepsinC_exc"/>
</dbReference>
<feature type="chain" id="PRO_5035767431" description="Dipeptidyl peptidase 1" evidence="10">
    <location>
        <begin position="18"/>
        <end position="500"/>
    </location>
</feature>
<accession>A0A8S1JXJ1</accession>